<evidence type="ECO:0000256" key="1">
    <source>
        <dbReference type="SAM" id="SignalP"/>
    </source>
</evidence>
<evidence type="ECO:0000313" key="2">
    <source>
        <dbReference type="EMBL" id="MBE6265068.1"/>
    </source>
</evidence>
<evidence type="ECO:0000313" key="3">
    <source>
        <dbReference type="Proteomes" id="UP000763088"/>
    </source>
</evidence>
<reference evidence="2" key="1">
    <citation type="submission" date="2019-04" db="EMBL/GenBank/DDBJ databases">
        <title>Evolution of Biomass-Degrading Anaerobic Consortia Revealed by Metagenomics.</title>
        <authorList>
            <person name="Peng X."/>
        </authorList>
    </citation>
    <scope>NUCLEOTIDE SEQUENCE</scope>
    <source>
        <strain evidence="2">SIG141</strain>
    </source>
</reference>
<feature type="signal peptide" evidence="1">
    <location>
        <begin position="1"/>
        <end position="19"/>
    </location>
</feature>
<protein>
    <recommendedName>
        <fullName evidence="4">Por secretion system C-terminal sorting domain-containing protein</fullName>
    </recommendedName>
</protein>
<dbReference type="Proteomes" id="UP000763088">
    <property type="component" value="Unassembled WGS sequence"/>
</dbReference>
<dbReference type="EMBL" id="SUYD01000001">
    <property type="protein sequence ID" value="MBE6265068.1"/>
    <property type="molecule type" value="Genomic_DNA"/>
</dbReference>
<proteinExistence type="predicted"/>
<evidence type="ECO:0008006" key="4">
    <source>
        <dbReference type="Google" id="ProtNLM"/>
    </source>
</evidence>
<feature type="chain" id="PRO_5038139207" description="Por secretion system C-terminal sorting domain-containing protein" evidence="1">
    <location>
        <begin position="20"/>
        <end position="125"/>
    </location>
</feature>
<dbReference type="AlphaFoldDB" id="A0A928GHN3"/>
<name>A0A928GHN3_XYLRU</name>
<keyword evidence="1" id="KW-0732">Signal</keyword>
<organism evidence="2 3">
    <name type="scientific">Xylanibacter ruminicola</name>
    <name type="common">Prevotella ruminicola</name>
    <dbReference type="NCBI Taxonomy" id="839"/>
    <lineage>
        <taxon>Bacteria</taxon>
        <taxon>Pseudomonadati</taxon>
        <taxon>Bacteroidota</taxon>
        <taxon>Bacteroidia</taxon>
        <taxon>Bacteroidales</taxon>
        <taxon>Prevotellaceae</taxon>
        <taxon>Xylanibacter</taxon>
    </lineage>
</organism>
<gene>
    <name evidence="2" type="ORF">E7102_01145</name>
</gene>
<comment type="caution">
    <text evidence="2">The sequence shown here is derived from an EMBL/GenBank/DDBJ whole genome shotgun (WGS) entry which is preliminary data.</text>
</comment>
<accession>A0A928GHN3</accession>
<sequence>MKRIILFLTILVGTLTAQAEDYTYLTFETTDGAKTSVDVSSLPVTINLDNSTLTIGDKTFALADLSKMYFSTQSETTGIQEVSVISLDEATDIYDMHGRKVNKEQMRRGIYVMKTKQGTRKVSVK</sequence>